<feature type="region of interest" description="Disordered" evidence="7">
    <location>
        <begin position="1300"/>
        <end position="1330"/>
    </location>
</feature>
<evidence type="ECO:0000256" key="6">
    <source>
        <dbReference type="SAM" id="Coils"/>
    </source>
</evidence>
<gene>
    <name evidence="11" type="ORF">CBOVIS_LOCUS4094</name>
</gene>
<feature type="compositionally biased region" description="Polar residues" evidence="7">
    <location>
        <begin position="1321"/>
        <end position="1330"/>
    </location>
</feature>
<organism evidence="11 12">
    <name type="scientific">Caenorhabditis bovis</name>
    <dbReference type="NCBI Taxonomy" id="2654633"/>
    <lineage>
        <taxon>Eukaryota</taxon>
        <taxon>Metazoa</taxon>
        <taxon>Ecdysozoa</taxon>
        <taxon>Nematoda</taxon>
        <taxon>Chromadorea</taxon>
        <taxon>Rhabditida</taxon>
        <taxon>Rhabditina</taxon>
        <taxon>Rhabditomorpha</taxon>
        <taxon>Rhabditoidea</taxon>
        <taxon>Rhabditidae</taxon>
        <taxon>Peloderinae</taxon>
        <taxon>Caenorhabditis</taxon>
    </lineage>
</organism>
<dbReference type="SUPFAM" id="SSF50729">
    <property type="entry name" value="PH domain-like"/>
    <property type="match status" value="1"/>
</dbReference>
<evidence type="ECO:0000313" key="11">
    <source>
        <dbReference type="EMBL" id="CAB3401334.1"/>
    </source>
</evidence>
<dbReference type="InterPro" id="IPR001180">
    <property type="entry name" value="CNH_dom"/>
</dbReference>
<feature type="compositionally biased region" description="Polar residues" evidence="7">
    <location>
        <begin position="27"/>
        <end position="38"/>
    </location>
</feature>
<dbReference type="PROSITE" id="PS50081">
    <property type="entry name" value="ZF_DAG_PE_2"/>
    <property type="match status" value="1"/>
</dbReference>
<comment type="caution">
    <text evidence="11">The sequence shown here is derived from an EMBL/GenBank/DDBJ whole genome shotgun (WGS) entry which is preliminary data.</text>
</comment>
<evidence type="ECO:0008006" key="13">
    <source>
        <dbReference type="Google" id="ProtNLM"/>
    </source>
</evidence>
<dbReference type="PANTHER" id="PTHR22988">
    <property type="entry name" value="MYOTONIC DYSTROPHY S/T KINASE-RELATED"/>
    <property type="match status" value="1"/>
</dbReference>
<dbReference type="InterPro" id="IPR002219">
    <property type="entry name" value="PKC_DAG/PE"/>
</dbReference>
<feature type="coiled-coil region" evidence="6">
    <location>
        <begin position="304"/>
        <end position="468"/>
    </location>
</feature>
<feature type="compositionally biased region" description="Polar residues" evidence="7">
    <location>
        <begin position="1"/>
        <end position="16"/>
    </location>
</feature>
<dbReference type="GO" id="GO:0005737">
    <property type="term" value="C:cytoplasm"/>
    <property type="evidence" value="ECO:0007669"/>
    <property type="project" value="TreeGrafter"/>
</dbReference>
<keyword evidence="1" id="KW-0597">Phosphoprotein</keyword>
<dbReference type="EMBL" id="CADEPM010000003">
    <property type="protein sequence ID" value="CAB3401334.1"/>
    <property type="molecule type" value="Genomic_DNA"/>
</dbReference>
<proteinExistence type="predicted"/>
<dbReference type="SMART" id="SM00109">
    <property type="entry name" value="C1"/>
    <property type="match status" value="1"/>
</dbReference>
<dbReference type="Pfam" id="PF00169">
    <property type="entry name" value="PH"/>
    <property type="match status" value="1"/>
</dbReference>
<dbReference type="PANTHER" id="PTHR22988:SF71">
    <property type="entry name" value="CITRON RHO-INTERACTING KINASE"/>
    <property type="match status" value="1"/>
</dbReference>
<evidence type="ECO:0000259" key="10">
    <source>
        <dbReference type="PROSITE" id="PS50219"/>
    </source>
</evidence>
<feature type="coiled-coil region" evidence="6">
    <location>
        <begin position="54"/>
        <end position="81"/>
    </location>
</feature>
<comment type="catalytic activity">
    <reaction evidence="5">
        <text>L-seryl-[protein] + ATP = O-phospho-L-seryl-[protein] + ADP + H(+)</text>
        <dbReference type="Rhea" id="RHEA:17989"/>
        <dbReference type="Rhea" id="RHEA-COMP:9863"/>
        <dbReference type="Rhea" id="RHEA-COMP:11604"/>
        <dbReference type="ChEBI" id="CHEBI:15378"/>
        <dbReference type="ChEBI" id="CHEBI:29999"/>
        <dbReference type="ChEBI" id="CHEBI:30616"/>
        <dbReference type="ChEBI" id="CHEBI:83421"/>
        <dbReference type="ChEBI" id="CHEBI:456216"/>
        <dbReference type="EC" id="2.7.11.1"/>
    </reaction>
</comment>
<dbReference type="PROSITE" id="PS00479">
    <property type="entry name" value="ZF_DAG_PE_1"/>
    <property type="match status" value="1"/>
</dbReference>
<dbReference type="SMART" id="SM00233">
    <property type="entry name" value="PH"/>
    <property type="match status" value="1"/>
</dbReference>
<feature type="domain" description="Phorbol-ester/DAG-type" evidence="9">
    <location>
        <begin position="802"/>
        <end position="852"/>
    </location>
</feature>
<feature type="domain" description="PH" evidence="8">
    <location>
        <begin position="876"/>
        <end position="984"/>
    </location>
</feature>
<evidence type="ECO:0000313" key="12">
    <source>
        <dbReference type="Proteomes" id="UP000494206"/>
    </source>
</evidence>
<dbReference type="OrthoDB" id="5919042at2759"/>
<dbReference type="SMART" id="SM00036">
    <property type="entry name" value="CNH"/>
    <property type="match status" value="1"/>
</dbReference>
<dbReference type="Gene3D" id="1.10.287.1490">
    <property type="match status" value="1"/>
</dbReference>
<protein>
    <recommendedName>
        <fullName evidence="13">Phorbol-ester/DAG-type domain-containing protein</fullName>
    </recommendedName>
</protein>
<evidence type="ECO:0000256" key="4">
    <source>
        <dbReference type="ARBA" id="ARBA00047899"/>
    </source>
</evidence>
<evidence type="ECO:0000259" key="9">
    <source>
        <dbReference type="PROSITE" id="PS50081"/>
    </source>
</evidence>
<dbReference type="Gene3D" id="2.30.29.30">
    <property type="entry name" value="Pleckstrin-homology domain (PH domain)/Phosphotyrosine-binding domain (PTB)"/>
    <property type="match status" value="1"/>
</dbReference>
<evidence type="ECO:0000256" key="2">
    <source>
        <dbReference type="ARBA" id="ARBA00022723"/>
    </source>
</evidence>
<keyword evidence="2" id="KW-0479">Metal-binding</keyword>
<sequence length="1330" mass="152565">MESNYSTPVSVTSKTPRTGRRRALSPSKCQSNYSSPYQNIDFGAQTPENVKSRLLESEKLVEDLRSERDRLQEKLLNQSGLNESVIIETSNRISTQETRIFKRDLNVLEGELLNNKTNVRKLNDRISELEKEKEKYLDEINDLQSKLEDCENDKKLLRERLHVLENKVIAKEDAMAKLNAELTDAQQELGSNQAKFHETLAKLNQQVTALTSKWKSEKEERDACNAKLQDAQETIQKLQTELKTQKSLYDEMGLIDKVHIEDEQTETTKKVLNEVQQLSTRIQDLTPLRRPINDEKEQFLRMSARVIEENITDLKRRNTRLTKEIEEKTNLLTSTQEELERLKREMDEAAGNSEQSHKFLREENAKLTLQKAEIRCELLHARRELEGVDGRIQSIEKERDDAISKRDQLRQEKEHVEQELVRLRAMHDVLKTELTDKLEEAEAKVSQLEGFKIENETLRTEISKKNNRLCLMGKHLEMADEQCSKLNRLKEGAEGSRRRAIEQCNDMVAKIRSLEVKVETQRKVEQEIEMLRAENERQKKKIEYLNEEIREIHADYRQELSRIEAEKENEQDNHPMLDALKLKLSQKESELRTSKKRVDELNADNQKLSEQLADLRKQQSQIIDENVKLRGGLSEALNKIENYKRDSESAREMTQRLAEELGDKDQKLAKLEEELNEKLQQVSESEQVVNYLHSQINVKSTKMPKLSRRSTLLSTISESNLDTSTILREADEIRKLESEKMELLSRLEDMKRLKEKRTAESTIIVNTTTTSTISVPPTKVKSKSASDVPMRPGMGIMRHDIPHKWNVSNWRIYSAKCEICFDGIPTIGKAKKCAHCGVQVHANCASRVFNTCGMPAECANVYRENCTTVPVDAVSEGRMNGWLRIYRDDMPGTSWISSWAIMDPSRISFYTNDGADLDKPFFTIDLNREQWVLRAGMEMPVECDDEMRTSSVLMLKMPGRALYLLAPSPKSARRWADCLQYAQRKRMMLSSKPSAFAEYSCLLVLNSPNNLKIFKAVIIEDWILFATQIGLCFTSVSQPRNPIRISGPQSVTSMELMTETNCLCMVANSSGQLAMAPLDSLLLAMCSVQPSIPEDKLPEFNHVTAIKYLVAGNQKFLVVAEPTILSVLKYNSTRDIYVHFAKIALKEPVTCIEATSNGFFYASDTFYFVSVDSQMNTEAKQVVAPRKNDYPMNISIINESELLLSYQNCGIMVDRSGNLTRTAQVEWEQMPMEFMYISPFLYVIHYDSIEILEVGEYNGPNSKIFLPDREVFECVNAHIIGRQFNDAIISVSSKESTEIHRFSTSASGRRAGGCKRRGMSPGQTLKRTKN</sequence>
<dbReference type="Pfam" id="PF00780">
    <property type="entry name" value="CNH"/>
    <property type="match status" value="1"/>
</dbReference>
<dbReference type="InterPro" id="IPR001849">
    <property type="entry name" value="PH_domain"/>
</dbReference>
<feature type="region of interest" description="Disordered" evidence="7">
    <location>
        <begin position="1"/>
        <end position="45"/>
    </location>
</feature>
<keyword evidence="3" id="KW-0862">Zinc</keyword>
<dbReference type="GO" id="GO:0046872">
    <property type="term" value="F:metal ion binding"/>
    <property type="evidence" value="ECO:0007669"/>
    <property type="project" value="UniProtKB-KW"/>
</dbReference>
<feature type="coiled-coil region" evidence="6">
    <location>
        <begin position="514"/>
        <end position="688"/>
    </location>
</feature>
<evidence type="ECO:0000256" key="1">
    <source>
        <dbReference type="ARBA" id="ARBA00022553"/>
    </source>
</evidence>
<dbReference type="GO" id="GO:0004674">
    <property type="term" value="F:protein serine/threonine kinase activity"/>
    <property type="evidence" value="ECO:0007669"/>
    <property type="project" value="UniProtKB-EC"/>
</dbReference>
<keyword evidence="6" id="KW-0175">Coiled coil</keyword>
<dbReference type="InterPro" id="IPR046349">
    <property type="entry name" value="C1-like_sf"/>
</dbReference>
<dbReference type="GO" id="GO:0031032">
    <property type="term" value="P:actomyosin structure organization"/>
    <property type="evidence" value="ECO:0007669"/>
    <property type="project" value="TreeGrafter"/>
</dbReference>
<evidence type="ECO:0000256" key="7">
    <source>
        <dbReference type="SAM" id="MobiDB-lite"/>
    </source>
</evidence>
<comment type="catalytic activity">
    <reaction evidence="4">
        <text>L-threonyl-[protein] + ATP = O-phospho-L-threonyl-[protein] + ADP + H(+)</text>
        <dbReference type="Rhea" id="RHEA:46608"/>
        <dbReference type="Rhea" id="RHEA-COMP:11060"/>
        <dbReference type="Rhea" id="RHEA-COMP:11605"/>
        <dbReference type="ChEBI" id="CHEBI:15378"/>
        <dbReference type="ChEBI" id="CHEBI:30013"/>
        <dbReference type="ChEBI" id="CHEBI:30616"/>
        <dbReference type="ChEBI" id="CHEBI:61977"/>
        <dbReference type="ChEBI" id="CHEBI:456216"/>
        <dbReference type="EC" id="2.7.11.1"/>
    </reaction>
</comment>
<dbReference type="GO" id="GO:0005856">
    <property type="term" value="C:cytoskeleton"/>
    <property type="evidence" value="ECO:0007669"/>
    <property type="project" value="TreeGrafter"/>
</dbReference>
<name>A0A8S1EPQ5_9PELO</name>
<keyword evidence="12" id="KW-1185">Reference proteome</keyword>
<dbReference type="PROSITE" id="PS50219">
    <property type="entry name" value="CNH"/>
    <property type="match status" value="1"/>
</dbReference>
<dbReference type="Gene3D" id="3.30.60.20">
    <property type="match status" value="1"/>
</dbReference>
<reference evidence="11 12" key="1">
    <citation type="submission" date="2020-04" db="EMBL/GenBank/DDBJ databases">
        <authorList>
            <person name="Laetsch R D."/>
            <person name="Stevens L."/>
            <person name="Kumar S."/>
            <person name="Blaxter L. M."/>
        </authorList>
    </citation>
    <scope>NUCLEOTIDE SEQUENCE [LARGE SCALE GENOMIC DNA]</scope>
</reference>
<feature type="coiled-coil region" evidence="6">
    <location>
        <begin position="105"/>
        <end position="248"/>
    </location>
</feature>
<evidence type="ECO:0000259" key="8">
    <source>
        <dbReference type="PROSITE" id="PS50003"/>
    </source>
</evidence>
<dbReference type="InterPro" id="IPR011993">
    <property type="entry name" value="PH-like_dom_sf"/>
</dbReference>
<dbReference type="CDD" id="cd00821">
    <property type="entry name" value="PH"/>
    <property type="match status" value="1"/>
</dbReference>
<dbReference type="SUPFAM" id="SSF57889">
    <property type="entry name" value="Cysteine-rich domain"/>
    <property type="match status" value="1"/>
</dbReference>
<evidence type="ECO:0000256" key="3">
    <source>
        <dbReference type="ARBA" id="ARBA00022833"/>
    </source>
</evidence>
<evidence type="ECO:0000256" key="5">
    <source>
        <dbReference type="ARBA" id="ARBA00048679"/>
    </source>
</evidence>
<dbReference type="InterPro" id="IPR050839">
    <property type="entry name" value="Rho-assoc_Ser/Thr_Kinase"/>
</dbReference>
<accession>A0A8S1EPQ5</accession>
<feature type="domain" description="CNH" evidence="10">
    <location>
        <begin position="1010"/>
        <end position="1280"/>
    </location>
</feature>
<feature type="coiled-coil region" evidence="6">
    <location>
        <begin position="726"/>
        <end position="753"/>
    </location>
</feature>
<dbReference type="PROSITE" id="PS50003">
    <property type="entry name" value="PH_DOMAIN"/>
    <property type="match status" value="1"/>
</dbReference>
<dbReference type="Proteomes" id="UP000494206">
    <property type="component" value="Unassembled WGS sequence"/>
</dbReference>